<dbReference type="PANTHER" id="PTHR35146">
    <property type="entry name" value="UPF0178 PROTEIN YAII"/>
    <property type="match status" value="1"/>
</dbReference>
<protein>
    <recommendedName>
        <fullName evidence="2">UPF0178 protein Q7A36_12485</fullName>
    </recommendedName>
</protein>
<dbReference type="InterPro" id="IPR003791">
    <property type="entry name" value="UPF0178"/>
</dbReference>
<sequence>MIYVDGDACPVREEVFRVATRLGLPVRVVSNGSRPVRPPGLPNVEMVLVPEGADAADDWIAERIARGDVCVTADIPLASRCLAKGARALGFKGRPWTPENIGGALAGRAVSQEMRERGLQTGGPAPLTRADRSRFLAALDAELAAAQRDLAAPPPRPWVSFE</sequence>
<organism evidence="3 4">
    <name type="scientific">Paracraurococcus lichenis</name>
    <dbReference type="NCBI Taxonomy" id="3064888"/>
    <lineage>
        <taxon>Bacteria</taxon>
        <taxon>Pseudomonadati</taxon>
        <taxon>Pseudomonadota</taxon>
        <taxon>Alphaproteobacteria</taxon>
        <taxon>Acetobacterales</taxon>
        <taxon>Roseomonadaceae</taxon>
        <taxon>Paracraurococcus</taxon>
    </lineage>
</organism>
<evidence type="ECO:0000313" key="3">
    <source>
        <dbReference type="EMBL" id="MDO9709162.1"/>
    </source>
</evidence>
<reference evidence="3 4" key="1">
    <citation type="submission" date="2023-08" db="EMBL/GenBank/DDBJ databases">
        <title>The draft genome sequence of Paracraurococcus sp. LOR1-02.</title>
        <authorList>
            <person name="Kingkaew E."/>
            <person name="Tanasupawat S."/>
        </authorList>
    </citation>
    <scope>NUCLEOTIDE SEQUENCE [LARGE SCALE GENOMIC DNA]</scope>
    <source>
        <strain evidence="3 4">LOR1-02</strain>
    </source>
</reference>
<dbReference type="EMBL" id="JAUTWS010000010">
    <property type="protein sequence ID" value="MDO9709162.1"/>
    <property type="molecule type" value="Genomic_DNA"/>
</dbReference>
<keyword evidence="4" id="KW-1185">Reference proteome</keyword>
<dbReference type="RefSeq" id="WP_305104026.1">
    <property type="nucleotide sequence ID" value="NZ_JAUTWS010000010.1"/>
</dbReference>
<accession>A0ABT9DZ28</accession>
<evidence type="ECO:0000256" key="1">
    <source>
        <dbReference type="ARBA" id="ARBA00008522"/>
    </source>
</evidence>
<dbReference type="Proteomes" id="UP001243009">
    <property type="component" value="Unassembled WGS sequence"/>
</dbReference>
<evidence type="ECO:0000256" key="2">
    <source>
        <dbReference type="HAMAP-Rule" id="MF_00489"/>
    </source>
</evidence>
<dbReference type="Pfam" id="PF02639">
    <property type="entry name" value="DUF188"/>
    <property type="match status" value="1"/>
</dbReference>
<proteinExistence type="inferred from homology"/>
<dbReference type="NCBIfam" id="NF001095">
    <property type="entry name" value="PRK00124.1"/>
    <property type="match status" value="1"/>
</dbReference>
<comment type="caution">
    <text evidence="3">The sequence shown here is derived from an EMBL/GenBank/DDBJ whole genome shotgun (WGS) entry which is preliminary data.</text>
</comment>
<comment type="similarity">
    <text evidence="1 2">Belongs to the UPF0178 family.</text>
</comment>
<evidence type="ECO:0000313" key="4">
    <source>
        <dbReference type="Proteomes" id="UP001243009"/>
    </source>
</evidence>
<dbReference type="HAMAP" id="MF_00489">
    <property type="entry name" value="UPF0178"/>
    <property type="match status" value="1"/>
</dbReference>
<name>A0ABT9DZ28_9PROT</name>
<dbReference type="PANTHER" id="PTHR35146:SF1">
    <property type="entry name" value="UPF0178 PROTEIN YAII"/>
    <property type="match status" value="1"/>
</dbReference>
<gene>
    <name evidence="3" type="ORF">Q7A36_12485</name>
</gene>
<dbReference type="CDD" id="cd18720">
    <property type="entry name" value="PIN_YqxD-like"/>
    <property type="match status" value="1"/>
</dbReference>